<protein>
    <submittedName>
        <fullName evidence="8">Arabinose efflux permease family protein</fullName>
    </submittedName>
</protein>
<feature type="transmembrane region" description="Helical" evidence="6">
    <location>
        <begin position="191"/>
        <end position="214"/>
    </location>
</feature>
<feature type="transmembrane region" description="Helical" evidence="6">
    <location>
        <begin position="349"/>
        <end position="370"/>
    </location>
</feature>
<organism evidence="8 9">
    <name type="scientific">Saccharomonospora glauca K62</name>
    <dbReference type="NCBI Taxonomy" id="928724"/>
    <lineage>
        <taxon>Bacteria</taxon>
        <taxon>Bacillati</taxon>
        <taxon>Actinomycetota</taxon>
        <taxon>Actinomycetes</taxon>
        <taxon>Pseudonocardiales</taxon>
        <taxon>Pseudonocardiaceae</taxon>
        <taxon>Saccharomonospora</taxon>
    </lineage>
</organism>
<proteinExistence type="predicted"/>
<evidence type="ECO:0000256" key="4">
    <source>
        <dbReference type="ARBA" id="ARBA00022989"/>
    </source>
</evidence>
<keyword evidence="4 6" id="KW-1133">Transmembrane helix</keyword>
<evidence type="ECO:0000256" key="5">
    <source>
        <dbReference type="ARBA" id="ARBA00023136"/>
    </source>
</evidence>
<dbReference type="AlphaFoldDB" id="I1D2D8"/>
<keyword evidence="5 6" id="KW-0472">Membrane</keyword>
<evidence type="ECO:0000313" key="9">
    <source>
        <dbReference type="Proteomes" id="UP000005087"/>
    </source>
</evidence>
<evidence type="ECO:0000256" key="1">
    <source>
        <dbReference type="ARBA" id="ARBA00004651"/>
    </source>
</evidence>
<dbReference type="InterPro" id="IPR011701">
    <property type="entry name" value="MFS"/>
</dbReference>
<dbReference type="GO" id="GO:0005886">
    <property type="term" value="C:plasma membrane"/>
    <property type="evidence" value="ECO:0007669"/>
    <property type="project" value="UniProtKB-SubCell"/>
</dbReference>
<name>I1D2D8_9PSEU</name>
<feature type="domain" description="Major facilitator superfamily (MFS) profile" evidence="7">
    <location>
        <begin position="1"/>
        <end position="377"/>
    </location>
</feature>
<feature type="transmembrane region" description="Helical" evidence="6">
    <location>
        <begin position="321"/>
        <end position="343"/>
    </location>
</feature>
<evidence type="ECO:0000313" key="8">
    <source>
        <dbReference type="EMBL" id="EIE99112.1"/>
    </source>
</evidence>
<dbReference type="PROSITE" id="PS50850">
    <property type="entry name" value="MFS"/>
    <property type="match status" value="1"/>
</dbReference>
<reference evidence="8 9" key="1">
    <citation type="submission" date="2011-09" db="EMBL/GenBank/DDBJ databases">
        <authorList>
            <consortium name="US DOE Joint Genome Institute (JGI-PGF)"/>
            <person name="Lucas S."/>
            <person name="Han J."/>
            <person name="Lapidus A."/>
            <person name="Cheng J.-F."/>
            <person name="Goodwin L."/>
            <person name="Pitluck S."/>
            <person name="Peters L."/>
            <person name="Land M.L."/>
            <person name="Hauser L."/>
            <person name="Brambilla E."/>
            <person name="Klenk H.-P."/>
            <person name="Woyke T.J."/>
        </authorList>
    </citation>
    <scope>NUCLEOTIDE SEQUENCE [LARGE SCALE GENOMIC DNA]</scope>
    <source>
        <strain evidence="8 9">K62</strain>
    </source>
</reference>
<comment type="subcellular location">
    <subcellularLocation>
        <location evidence="1">Cell membrane</location>
        <topology evidence="1">Multi-pass membrane protein</topology>
    </subcellularLocation>
</comment>
<dbReference type="Gene3D" id="1.20.1250.20">
    <property type="entry name" value="MFS general substrate transporter like domains"/>
    <property type="match status" value="1"/>
</dbReference>
<accession>I1D2D8</accession>
<feature type="transmembrane region" description="Helical" evidence="6">
    <location>
        <begin position="61"/>
        <end position="80"/>
    </location>
</feature>
<evidence type="ECO:0000256" key="2">
    <source>
        <dbReference type="ARBA" id="ARBA00022475"/>
    </source>
</evidence>
<feature type="transmembrane region" description="Helical" evidence="6">
    <location>
        <begin position="226"/>
        <end position="245"/>
    </location>
</feature>
<dbReference type="CDD" id="cd17324">
    <property type="entry name" value="MFS_NepI_like"/>
    <property type="match status" value="1"/>
</dbReference>
<dbReference type="InterPro" id="IPR036259">
    <property type="entry name" value="MFS_trans_sf"/>
</dbReference>
<dbReference type="GO" id="GO:0022857">
    <property type="term" value="F:transmembrane transporter activity"/>
    <property type="evidence" value="ECO:0007669"/>
    <property type="project" value="InterPro"/>
</dbReference>
<feature type="transmembrane region" description="Helical" evidence="6">
    <location>
        <begin position="86"/>
        <end position="107"/>
    </location>
</feature>
<dbReference type="SUPFAM" id="SSF103473">
    <property type="entry name" value="MFS general substrate transporter"/>
    <property type="match status" value="1"/>
</dbReference>
<evidence type="ECO:0000256" key="3">
    <source>
        <dbReference type="ARBA" id="ARBA00022692"/>
    </source>
</evidence>
<evidence type="ECO:0000259" key="7">
    <source>
        <dbReference type="PROSITE" id="PS50850"/>
    </source>
</evidence>
<feature type="transmembrane region" description="Helical" evidence="6">
    <location>
        <begin position="281"/>
        <end position="300"/>
    </location>
</feature>
<dbReference type="Pfam" id="PF07690">
    <property type="entry name" value="MFS_1"/>
    <property type="match status" value="1"/>
</dbReference>
<dbReference type="PANTHER" id="PTHR43124">
    <property type="entry name" value="PURINE EFFLUX PUMP PBUE"/>
    <property type="match status" value="1"/>
</dbReference>
<dbReference type="eggNOG" id="COG2814">
    <property type="taxonomic scope" value="Bacteria"/>
</dbReference>
<dbReference type="STRING" id="928724.SacglDRAFT_02213"/>
<dbReference type="Proteomes" id="UP000005087">
    <property type="component" value="Chromosome"/>
</dbReference>
<feature type="transmembrane region" description="Helical" evidence="6">
    <location>
        <begin position="119"/>
        <end position="141"/>
    </location>
</feature>
<dbReference type="InterPro" id="IPR050189">
    <property type="entry name" value="MFS_Efflux_Transporters"/>
</dbReference>
<sequence length="389" mass="39190">MVTFAIGTDDFVVAGALPAISRDLAVSEGTTGQLVTVFSLAYAFSAPVMAVLTSRVPPRRLLGLGLTLFAALNFATALATSFEILLVLRIVTAVVAGTLSPAAFAIAGQRAEPGYAGRAIGVVAAGLTVSLAVGVPIGTWLSTRWGWHATFVAVGVFTVGALVTVAATLPRFEPVSEAGIGDRLRALRSPAILACAVTTTIGACAGLMPYIYVAPISEALTARPELLTVFIATIGVAGALGAAVGGHIADGWGPDRGMIATFGTALVVVLVWVGLHATVAPVPPVVIMGSLAVWGVAAWSNNAPMNARTLALAGPVGTEAMALNTSGLYVGMACGSAIGGLVLDRFGVTGTLLAAIGIGVCGVAAMVISVRRWPTGRPARGKAGKKARV</sequence>
<gene>
    <name evidence="8" type="ORF">SacglDRAFT_02213</name>
</gene>
<feature type="transmembrane region" description="Helical" evidence="6">
    <location>
        <begin position="257"/>
        <end position="275"/>
    </location>
</feature>
<dbReference type="PANTHER" id="PTHR43124:SF10">
    <property type="entry name" value="PURINE EFFLUX PUMP PBUE"/>
    <property type="match status" value="1"/>
</dbReference>
<dbReference type="InterPro" id="IPR020846">
    <property type="entry name" value="MFS_dom"/>
</dbReference>
<feature type="transmembrane region" description="Helical" evidence="6">
    <location>
        <begin position="34"/>
        <end position="54"/>
    </location>
</feature>
<dbReference type="EMBL" id="CM001484">
    <property type="protein sequence ID" value="EIE99112.1"/>
    <property type="molecule type" value="Genomic_DNA"/>
</dbReference>
<reference evidence="9" key="2">
    <citation type="submission" date="2012-01" db="EMBL/GenBank/DDBJ databases">
        <title>Noncontiguous Finished sequence of chromosome of Saccharomonospora glauca K62.</title>
        <authorList>
            <consortium name="US DOE Joint Genome Institute"/>
            <person name="Lucas S."/>
            <person name="Han J."/>
            <person name="Lapidus A."/>
            <person name="Cheng J.-F."/>
            <person name="Goodwin L."/>
            <person name="Pitluck S."/>
            <person name="Peters L."/>
            <person name="Mikhailova N."/>
            <person name="Held B."/>
            <person name="Detter J.C."/>
            <person name="Han C."/>
            <person name="Tapia R."/>
            <person name="Land M."/>
            <person name="Hauser L."/>
            <person name="Kyrpides N."/>
            <person name="Ivanova N."/>
            <person name="Pagani I."/>
            <person name="Brambilla E.-M."/>
            <person name="Klenk H.-P."/>
            <person name="Woyke T."/>
        </authorList>
    </citation>
    <scope>NUCLEOTIDE SEQUENCE [LARGE SCALE GENOMIC DNA]</scope>
    <source>
        <strain evidence="9">K62</strain>
    </source>
</reference>
<keyword evidence="9" id="KW-1185">Reference proteome</keyword>
<keyword evidence="2" id="KW-1003">Cell membrane</keyword>
<keyword evidence="3 6" id="KW-0812">Transmembrane</keyword>
<dbReference type="HOGENOM" id="CLU_001265_61_5_11"/>
<evidence type="ECO:0000256" key="6">
    <source>
        <dbReference type="SAM" id="Phobius"/>
    </source>
</evidence>
<feature type="transmembrane region" description="Helical" evidence="6">
    <location>
        <begin position="147"/>
        <end position="170"/>
    </location>
</feature>